<sequence>MIHSNLALPNYPATTRPEHPRLSFDSAHARCELCLTVAQTQLSFGACGGSFGSTSWLTLVGLNGSERWLDGSTS</sequence>
<accession>A0AAV6NKW6</accession>
<comment type="caution">
    <text evidence="1">The sequence shown here is derived from an EMBL/GenBank/DDBJ whole genome shotgun (WGS) entry which is preliminary data.</text>
</comment>
<gene>
    <name evidence="1" type="ORF">SDJN03_08793</name>
</gene>
<protein>
    <submittedName>
        <fullName evidence="1">Uncharacterized protein</fullName>
    </submittedName>
</protein>
<organism evidence="1 2">
    <name type="scientific">Cucurbita argyrosperma subsp. sororia</name>
    <dbReference type="NCBI Taxonomy" id="37648"/>
    <lineage>
        <taxon>Eukaryota</taxon>
        <taxon>Viridiplantae</taxon>
        <taxon>Streptophyta</taxon>
        <taxon>Embryophyta</taxon>
        <taxon>Tracheophyta</taxon>
        <taxon>Spermatophyta</taxon>
        <taxon>Magnoliopsida</taxon>
        <taxon>eudicotyledons</taxon>
        <taxon>Gunneridae</taxon>
        <taxon>Pentapetalae</taxon>
        <taxon>rosids</taxon>
        <taxon>fabids</taxon>
        <taxon>Cucurbitales</taxon>
        <taxon>Cucurbitaceae</taxon>
        <taxon>Cucurbiteae</taxon>
        <taxon>Cucurbita</taxon>
    </lineage>
</organism>
<keyword evidence="2" id="KW-1185">Reference proteome</keyword>
<evidence type="ECO:0000313" key="2">
    <source>
        <dbReference type="Proteomes" id="UP000685013"/>
    </source>
</evidence>
<dbReference type="EMBL" id="JAGKQH010000005">
    <property type="protein sequence ID" value="KAG6599015.1"/>
    <property type="molecule type" value="Genomic_DNA"/>
</dbReference>
<name>A0AAV6NKW6_9ROSI</name>
<dbReference type="AlphaFoldDB" id="A0AAV6NKW6"/>
<feature type="non-terminal residue" evidence="1">
    <location>
        <position position="1"/>
    </location>
</feature>
<dbReference type="Proteomes" id="UP000685013">
    <property type="component" value="Chromosome 5"/>
</dbReference>
<reference evidence="1 2" key="1">
    <citation type="journal article" date="2021" name="Hortic Res">
        <title>The domestication of Cucurbita argyrosperma as revealed by the genome of its wild relative.</title>
        <authorList>
            <person name="Barrera-Redondo J."/>
            <person name="Sanchez-de la Vega G."/>
            <person name="Aguirre-Liguori J.A."/>
            <person name="Castellanos-Morales G."/>
            <person name="Gutierrez-Guerrero Y.T."/>
            <person name="Aguirre-Dugua X."/>
            <person name="Aguirre-Planter E."/>
            <person name="Tenaillon M.I."/>
            <person name="Lira-Saade R."/>
            <person name="Eguiarte L.E."/>
        </authorList>
    </citation>
    <scope>NUCLEOTIDE SEQUENCE [LARGE SCALE GENOMIC DNA]</scope>
    <source>
        <strain evidence="1">JBR-2021</strain>
    </source>
</reference>
<evidence type="ECO:0000313" key="1">
    <source>
        <dbReference type="EMBL" id="KAG6599015.1"/>
    </source>
</evidence>
<proteinExistence type="predicted"/>